<protein>
    <recommendedName>
        <fullName evidence="1">Siroheme decarboxylase AsnC-like ligand binding domain-containing protein</fullName>
    </recommendedName>
</protein>
<dbReference type="Gene3D" id="3.30.70.3460">
    <property type="match status" value="2"/>
</dbReference>
<gene>
    <name evidence="2" type="ORF">Abiwalacus_06180</name>
</gene>
<reference evidence="2" key="1">
    <citation type="submission" date="2022-06" db="EMBL/GenBank/DDBJ databases">
        <title>Akkermansia biwalacus sp. nov., an anaerobic mucin-degrading bacterium isolated from human intestine.</title>
        <authorList>
            <person name="Kobayashi Y."/>
            <person name="Inoue S."/>
            <person name="Kawahara T."/>
            <person name="Kohda N."/>
        </authorList>
    </citation>
    <scope>NUCLEOTIDE SEQUENCE</scope>
    <source>
        <strain evidence="2">WON2089</strain>
    </source>
</reference>
<evidence type="ECO:0000313" key="2">
    <source>
        <dbReference type="EMBL" id="BDL43044.1"/>
    </source>
</evidence>
<dbReference type="Pfam" id="PF17805">
    <property type="entry name" value="AsnC_trans_reg2"/>
    <property type="match status" value="1"/>
</dbReference>
<feature type="domain" description="Siroheme decarboxylase AsnC-like ligand binding" evidence="1">
    <location>
        <begin position="74"/>
        <end position="154"/>
    </location>
</feature>
<dbReference type="EMBL" id="AP025943">
    <property type="protein sequence ID" value="BDL43044.1"/>
    <property type="molecule type" value="Genomic_DNA"/>
</dbReference>
<evidence type="ECO:0000313" key="3">
    <source>
        <dbReference type="Proteomes" id="UP001062263"/>
    </source>
</evidence>
<keyword evidence="3" id="KW-1185">Reference proteome</keyword>
<dbReference type="RefSeq" id="WP_215435695.1">
    <property type="nucleotide sequence ID" value="NZ_AP025943.1"/>
</dbReference>
<evidence type="ECO:0000259" key="1">
    <source>
        <dbReference type="Pfam" id="PF17805"/>
    </source>
</evidence>
<accession>A0ABM7ZE86</accession>
<sequence>MNRIPTSPNDPVNTDILMVAEDRVKGFRRLPFHAIAEQCGHPVPLVIERLKAMMEAGVVRRVRQTLLATKLAQGALVAWRVPEERLEAAFDWMKAHDPFTGHVVLRNTDSANPGADYRLWTTIKVPVGCGTLEGHCDILKRHVGADDYVLLPARGVFALGVGHMRRRNLQPGDKTPEPAPMQETKTVSLSGLEWKVLLSVKEQLKPEEMVEDPWSLRAAQMGLSTEEYCRTAEELDRKQVIGRFATFLEHVRAKTEDGPVTKYNGLFHWTVPAGMEIRAGSECGRHICMTHCYWRTGGDVFGGAQIMGVVHGLERDSVMEHKAAIDRHLDAKGIPVLHTAVFWGERSEIKPSEISPEVYEKWLEDVKAAPTLP</sequence>
<dbReference type="Proteomes" id="UP001062263">
    <property type="component" value="Chromosome"/>
</dbReference>
<name>A0ABM7ZE86_9BACT</name>
<dbReference type="InterPro" id="IPR040523">
    <property type="entry name" value="AsnC_trans_reg2"/>
</dbReference>
<proteinExistence type="predicted"/>
<organism evidence="2 3">
    <name type="scientific">Akkermansia biwaensis</name>
    <dbReference type="NCBI Taxonomy" id="2946555"/>
    <lineage>
        <taxon>Bacteria</taxon>
        <taxon>Pseudomonadati</taxon>
        <taxon>Verrucomicrobiota</taxon>
        <taxon>Verrucomicrobiia</taxon>
        <taxon>Verrucomicrobiales</taxon>
        <taxon>Akkermansiaceae</taxon>
        <taxon>Akkermansia</taxon>
    </lineage>
</organism>